<protein>
    <submittedName>
        <fullName evidence="4">Periplasmic binding protein</fullName>
    </submittedName>
</protein>
<evidence type="ECO:0000256" key="2">
    <source>
        <dbReference type="SAM" id="MobiDB-lite"/>
    </source>
</evidence>
<feature type="region of interest" description="Disordered" evidence="2">
    <location>
        <begin position="31"/>
        <end position="71"/>
    </location>
</feature>
<dbReference type="HOGENOM" id="CLU_437218_0_0_2"/>
<name>C5A420_THEGJ</name>
<dbReference type="InterPro" id="IPR054828">
    <property type="entry name" value="Vit_B12_bind_prot"/>
</dbReference>
<dbReference type="PATRIC" id="fig|593117.10.peg.476"/>
<evidence type="ECO:0000256" key="1">
    <source>
        <dbReference type="ARBA" id="ARBA00022729"/>
    </source>
</evidence>
<dbReference type="EMBL" id="CP001398">
    <property type="protein sequence ID" value="ACS32982.1"/>
    <property type="molecule type" value="Genomic_DNA"/>
</dbReference>
<evidence type="ECO:0000313" key="5">
    <source>
        <dbReference type="Proteomes" id="UP000001488"/>
    </source>
</evidence>
<proteinExistence type="predicted"/>
<dbReference type="Gene3D" id="3.40.50.1980">
    <property type="entry name" value="Nitrogenase molybdenum iron protein domain"/>
    <property type="match status" value="4"/>
</dbReference>
<dbReference type="PROSITE" id="PS50983">
    <property type="entry name" value="FE_B12_PBP"/>
    <property type="match status" value="2"/>
</dbReference>
<dbReference type="PROSITE" id="PS51257">
    <property type="entry name" value="PROKAR_LIPOPROTEIN"/>
    <property type="match status" value="1"/>
</dbReference>
<dbReference type="NCBIfam" id="NF038402">
    <property type="entry name" value="TroA_like"/>
    <property type="match status" value="2"/>
</dbReference>
<dbReference type="InterPro" id="IPR050902">
    <property type="entry name" value="ABC_Transporter_SBP"/>
</dbReference>
<dbReference type="CDD" id="cd01144">
    <property type="entry name" value="BtuF"/>
    <property type="match status" value="1"/>
</dbReference>
<evidence type="ECO:0000259" key="3">
    <source>
        <dbReference type="PROSITE" id="PS50983"/>
    </source>
</evidence>
<dbReference type="Proteomes" id="UP000001488">
    <property type="component" value="Chromosome"/>
</dbReference>
<keyword evidence="5" id="KW-1185">Reference proteome</keyword>
<dbReference type="PANTHER" id="PTHR30535:SF34">
    <property type="entry name" value="MOLYBDATE-BINDING PROTEIN MOLA"/>
    <property type="match status" value="1"/>
</dbReference>
<dbReference type="SUPFAM" id="SSF53807">
    <property type="entry name" value="Helical backbone' metal receptor"/>
    <property type="match status" value="2"/>
</dbReference>
<accession>C5A420</accession>
<dbReference type="eggNOG" id="arCOG04233">
    <property type="taxonomic scope" value="Archaea"/>
</dbReference>
<reference evidence="4 5" key="1">
    <citation type="journal article" date="2007" name="Genome Biol.">
        <title>Genome analysis and genome-wide proteomics of Thermococcus gammatolerans, the most radioresistant organism known amongst the Archaea.</title>
        <authorList>
            <person name="Zivanovic Y."/>
            <person name="Armengaud J."/>
            <person name="Lagorce A."/>
            <person name="Leplat C."/>
            <person name="Guerin P."/>
            <person name="Dutertre M."/>
            <person name="Anthouard V."/>
            <person name="Forterre P."/>
            <person name="Wincker P."/>
            <person name="Confalonieri F."/>
        </authorList>
    </citation>
    <scope>NUCLEOTIDE SEQUENCE [LARGE SCALE GENOMIC DNA]</scope>
    <source>
        <strain evidence="5">DSM 15229 / JCM 11827 / EJ3</strain>
    </source>
</reference>
<dbReference type="STRING" id="593117.TGAM_0480"/>
<sequence>MMGMKKATVFVIVLLMMGSVIALGCIGGSGTSSSSSSTSTTSASSSATPATKTTATSSTTTTATTTTTAEHTQTERAYYPITIKDFANRTVTIEKEPRRVVTIAPSLTEDLYYLGLFDRVVGVTQFDDFPPGVANVTRIGGYGKYANLELIANLSPDLIIADSYSLSILDQLEKIAPVVIVDPHSINDIPKALDLLGRIFNVEDKAKEVSSQFEAQLEELSSAVSGFEKVKVFYVVWGDPLTTAGGDTFISDIIALAGGINIFNDTSGWPAVSMEQIIARDPDVIILTPHCGMKLDDAYQKFAAASAAKSGRVYMVENENDLIHPSPRVVRGLEILAKLLHPEAFREKYPMTITDFMNRTVTIPKEPQRIVSLAPSITETLFYIGAGDKLVGVTKWADWPPAVENISKIGGYGKYANLELIANLSPDLIIADSYSLSILDQLEKIAPVVIVDPKDINGIYRQIDLLGKVTNREEQAKLVIGEMKGEIAYIESKVRDLPRPEVFFILSYYKGYWTAGRGTFMDSVITLAGGRNIFNDTKGWVKVSDEQIIVRDPDVIVVLPTAGVNATELCNGPLSVTTAVKEGRVYTATDSNVYQRPSPRIVVAIEEMAEFLHPEAFGVSFNSTACAVSTS</sequence>
<keyword evidence="1" id="KW-0732">Signal</keyword>
<gene>
    <name evidence="4" type="ordered locus">TGAM_0480</name>
</gene>
<dbReference type="PaxDb" id="593117-TGAM_0480"/>
<dbReference type="AlphaFoldDB" id="C5A420"/>
<evidence type="ECO:0000313" key="4">
    <source>
        <dbReference type="EMBL" id="ACS32982.1"/>
    </source>
</evidence>
<organism evidence="4 5">
    <name type="scientific">Thermococcus gammatolerans (strain DSM 15229 / JCM 11827 / EJ3)</name>
    <dbReference type="NCBI Taxonomy" id="593117"/>
    <lineage>
        <taxon>Archaea</taxon>
        <taxon>Methanobacteriati</taxon>
        <taxon>Methanobacteriota</taxon>
        <taxon>Thermococci</taxon>
        <taxon>Thermococcales</taxon>
        <taxon>Thermococcaceae</taxon>
        <taxon>Thermococcus</taxon>
    </lineage>
</organism>
<feature type="domain" description="Fe/B12 periplasmic-binding" evidence="3">
    <location>
        <begin position="99"/>
        <end position="344"/>
    </location>
</feature>
<feature type="compositionally biased region" description="Low complexity" evidence="2">
    <location>
        <begin position="31"/>
        <end position="69"/>
    </location>
</feature>
<feature type="domain" description="Fe/B12 periplasmic-binding" evidence="3">
    <location>
        <begin position="369"/>
        <end position="616"/>
    </location>
</feature>
<dbReference type="KEGG" id="tga:TGAM_0480"/>
<dbReference type="Pfam" id="PF01497">
    <property type="entry name" value="Peripla_BP_2"/>
    <property type="match status" value="2"/>
</dbReference>
<dbReference type="InterPro" id="IPR002491">
    <property type="entry name" value="ABC_transptr_periplasmic_BD"/>
</dbReference>
<dbReference type="CDD" id="cd01143">
    <property type="entry name" value="YvrC"/>
    <property type="match status" value="1"/>
</dbReference>
<dbReference type="PANTHER" id="PTHR30535">
    <property type="entry name" value="VITAMIN B12-BINDING PROTEIN"/>
    <property type="match status" value="1"/>
</dbReference>